<dbReference type="SMART" id="SM00448">
    <property type="entry name" value="REC"/>
    <property type="match status" value="1"/>
</dbReference>
<dbReference type="Proteomes" id="UP000064967">
    <property type="component" value="Chromosome"/>
</dbReference>
<dbReference type="GO" id="GO:0003677">
    <property type="term" value="F:DNA binding"/>
    <property type="evidence" value="ECO:0007669"/>
    <property type="project" value="UniProtKB-KW"/>
</dbReference>
<dbReference type="OrthoDB" id="9788090at2"/>
<evidence type="ECO:0000256" key="2">
    <source>
        <dbReference type="PROSITE-ProRule" id="PRU00169"/>
    </source>
</evidence>
<keyword evidence="6" id="KW-1185">Reference proteome</keyword>
<reference evidence="5 6" key="1">
    <citation type="submission" date="2015-08" db="EMBL/GenBank/DDBJ databases">
        <authorList>
            <person name="Babu N.S."/>
            <person name="Beckwith C.J."/>
            <person name="Beseler K.G."/>
            <person name="Brison A."/>
            <person name="Carone J.V."/>
            <person name="Caskin T.P."/>
            <person name="Diamond M."/>
            <person name="Durham M.E."/>
            <person name="Foxe J.M."/>
            <person name="Go M."/>
            <person name="Henderson B.A."/>
            <person name="Jones I.B."/>
            <person name="McGettigan J.A."/>
            <person name="Micheletti S.J."/>
            <person name="Nasrallah M.E."/>
            <person name="Ortiz D."/>
            <person name="Piller C.R."/>
            <person name="Privatt S.R."/>
            <person name="Schneider S.L."/>
            <person name="Sharp S."/>
            <person name="Smith T.C."/>
            <person name="Stanton J.D."/>
            <person name="Ullery H.E."/>
            <person name="Wilson R.J."/>
            <person name="Serrano M.G."/>
            <person name="Buck G."/>
            <person name="Lee V."/>
            <person name="Wang Y."/>
            <person name="Carvalho R."/>
            <person name="Voegtly L."/>
            <person name="Shi R."/>
            <person name="Duckworth R."/>
            <person name="Johnson A."/>
            <person name="Loviza R."/>
            <person name="Walstead R."/>
            <person name="Shah Z."/>
            <person name="Kiflezghi M."/>
            <person name="Wade K."/>
            <person name="Ball S.L."/>
            <person name="Bradley K.W."/>
            <person name="Asai D.J."/>
            <person name="Bowman C.A."/>
            <person name="Russell D.A."/>
            <person name="Pope W.H."/>
            <person name="Jacobs-Sera D."/>
            <person name="Hendrix R.W."/>
            <person name="Hatfull G.F."/>
        </authorList>
    </citation>
    <scope>NUCLEOTIDE SEQUENCE [LARGE SCALE GENOMIC DNA]</scope>
    <source>
        <strain evidence="5 6">DSM 27648</strain>
    </source>
</reference>
<dbReference type="Gene3D" id="1.10.260.40">
    <property type="entry name" value="lambda repressor-like DNA-binding domains"/>
    <property type="match status" value="1"/>
</dbReference>
<dbReference type="AlphaFoldDB" id="A0A0K1Q630"/>
<feature type="domain" description="Response regulatory" evidence="3">
    <location>
        <begin position="14"/>
        <end position="128"/>
    </location>
</feature>
<dbReference type="PATRIC" id="fig|1391654.3.peg.8043"/>
<evidence type="ECO:0000256" key="1">
    <source>
        <dbReference type="ARBA" id="ARBA00022553"/>
    </source>
</evidence>
<dbReference type="InterPro" id="IPR050595">
    <property type="entry name" value="Bact_response_regulator"/>
</dbReference>
<evidence type="ECO:0000259" key="4">
    <source>
        <dbReference type="PROSITE" id="PS50943"/>
    </source>
</evidence>
<dbReference type="EMBL" id="CP012333">
    <property type="protein sequence ID" value="AKV01271.1"/>
    <property type="molecule type" value="Genomic_DNA"/>
</dbReference>
<dbReference type="PROSITE" id="PS50943">
    <property type="entry name" value="HTH_CROC1"/>
    <property type="match status" value="1"/>
</dbReference>
<keyword evidence="5" id="KW-0238">DNA-binding</keyword>
<organism evidence="5 6">
    <name type="scientific">Labilithrix luteola</name>
    <dbReference type="NCBI Taxonomy" id="1391654"/>
    <lineage>
        <taxon>Bacteria</taxon>
        <taxon>Pseudomonadati</taxon>
        <taxon>Myxococcota</taxon>
        <taxon>Polyangia</taxon>
        <taxon>Polyangiales</taxon>
        <taxon>Labilitrichaceae</taxon>
        <taxon>Labilithrix</taxon>
    </lineage>
</organism>
<dbReference type="SUPFAM" id="SSF52172">
    <property type="entry name" value="CheY-like"/>
    <property type="match status" value="1"/>
</dbReference>
<dbReference type="InterPro" id="IPR001387">
    <property type="entry name" value="Cro/C1-type_HTH"/>
</dbReference>
<dbReference type="Pfam" id="PF01381">
    <property type="entry name" value="HTH_3"/>
    <property type="match status" value="1"/>
</dbReference>
<dbReference type="KEGG" id="llu:AKJ09_07934"/>
<dbReference type="STRING" id="1391654.AKJ09_07934"/>
<dbReference type="InterPro" id="IPR001789">
    <property type="entry name" value="Sig_transdc_resp-reg_receiver"/>
</dbReference>
<dbReference type="RefSeq" id="WP_146652404.1">
    <property type="nucleotide sequence ID" value="NZ_CP012333.1"/>
</dbReference>
<gene>
    <name evidence="5" type="ORF">AKJ09_07934</name>
</gene>
<sequence length="207" mass="23377">MTAQPTELQLPSVKILIVDDDRAICDLMQTLLERDGYSVKTLSDATTIEDEVKNGGYHLIILDLMMPKLDGIEALKKVRKIDSDVAVVIFTGYPNLETAVASMKLDAVDYIKKPFDVDEFRDVLDRVMRKKGLARTPEEKLHKVIGDTIRNLRKEKDLTLKQMSRRTNLSVSLLSQIERAESSASISSLYKIATALESRIQDLFGEY</sequence>
<feature type="modified residue" description="4-aspartylphosphate" evidence="2">
    <location>
        <position position="63"/>
    </location>
</feature>
<dbReference type="SMART" id="SM00530">
    <property type="entry name" value="HTH_XRE"/>
    <property type="match status" value="1"/>
</dbReference>
<dbReference type="InterPro" id="IPR011006">
    <property type="entry name" value="CheY-like_superfamily"/>
</dbReference>
<evidence type="ECO:0000313" key="6">
    <source>
        <dbReference type="Proteomes" id="UP000064967"/>
    </source>
</evidence>
<dbReference type="CDD" id="cd00093">
    <property type="entry name" value="HTH_XRE"/>
    <property type="match status" value="1"/>
</dbReference>
<evidence type="ECO:0000259" key="3">
    <source>
        <dbReference type="PROSITE" id="PS50110"/>
    </source>
</evidence>
<feature type="domain" description="HTH cro/C1-type" evidence="4">
    <location>
        <begin position="149"/>
        <end position="203"/>
    </location>
</feature>
<dbReference type="Pfam" id="PF00072">
    <property type="entry name" value="Response_reg"/>
    <property type="match status" value="1"/>
</dbReference>
<dbReference type="PANTHER" id="PTHR44591:SF3">
    <property type="entry name" value="RESPONSE REGULATORY DOMAIN-CONTAINING PROTEIN"/>
    <property type="match status" value="1"/>
</dbReference>
<dbReference type="SUPFAM" id="SSF47413">
    <property type="entry name" value="lambda repressor-like DNA-binding domains"/>
    <property type="match status" value="1"/>
</dbReference>
<protein>
    <submittedName>
        <fullName evidence="5">DNA-binding response regulator</fullName>
    </submittedName>
</protein>
<dbReference type="InterPro" id="IPR010982">
    <property type="entry name" value="Lambda_DNA-bd_dom_sf"/>
</dbReference>
<accession>A0A0K1Q630</accession>
<keyword evidence="1 2" id="KW-0597">Phosphoprotein</keyword>
<dbReference type="GO" id="GO:0000160">
    <property type="term" value="P:phosphorelay signal transduction system"/>
    <property type="evidence" value="ECO:0007669"/>
    <property type="project" value="InterPro"/>
</dbReference>
<dbReference type="PROSITE" id="PS50110">
    <property type="entry name" value="RESPONSE_REGULATORY"/>
    <property type="match status" value="1"/>
</dbReference>
<name>A0A0K1Q630_9BACT</name>
<evidence type="ECO:0000313" key="5">
    <source>
        <dbReference type="EMBL" id="AKV01271.1"/>
    </source>
</evidence>
<proteinExistence type="predicted"/>
<dbReference type="Gene3D" id="3.40.50.2300">
    <property type="match status" value="1"/>
</dbReference>
<dbReference type="PANTHER" id="PTHR44591">
    <property type="entry name" value="STRESS RESPONSE REGULATOR PROTEIN 1"/>
    <property type="match status" value="1"/>
</dbReference>